<evidence type="ECO:0000256" key="5">
    <source>
        <dbReference type="ARBA" id="ARBA00022692"/>
    </source>
</evidence>
<evidence type="ECO:0000256" key="6">
    <source>
        <dbReference type="ARBA" id="ARBA00022989"/>
    </source>
</evidence>
<dbReference type="EMBL" id="DYUE01000304">
    <property type="protein sequence ID" value="HJG92602.1"/>
    <property type="molecule type" value="Genomic_DNA"/>
</dbReference>
<comment type="caution">
    <text evidence="10">The sequence shown here is derived from an EMBL/GenBank/DDBJ whole genome shotgun (WGS) entry which is preliminary data.</text>
</comment>
<dbReference type="PANTHER" id="PTHR30445:SF3">
    <property type="entry name" value="TRANSPORT PROTEIN YIDE-RELATED"/>
    <property type="match status" value="1"/>
</dbReference>
<comment type="similarity">
    <text evidence="2">Belongs to the AAE transporter (TC 2.A.81) family.</text>
</comment>
<name>A0A921SYT7_9MICO</name>
<dbReference type="AlphaFoldDB" id="A0A921SYT7"/>
<dbReference type="GO" id="GO:0005886">
    <property type="term" value="C:plasma membrane"/>
    <property type="evidence" value="ECO:0007669"/>
    <property type="project" value="UniProtKB-SubCell"/>
</dbReference>
<evidence type="ECO:0000256" key="1">
    <source>
        <dbReference type="ARBA" id="ARBA00004651"/>
    </source>
</evidence>
<dbReference type="Pfam" id="PF02080">
    <property type="entry name" value="TrkA_C"/>
    <property type="match status" value="1"/>
</dbReference>
<dbReference type="NCBIfam" id="TIGR01625">
    <property type="entry name" value="YidE_YbjL_dupl"/>
    <property type="match status" value="2"/>
</dbReference>
<evidence type="ECO:0000256" key="3">
    <source>
        <dbReference type="ARBA" id="ARBA00022448"/>
    </source>
</evidence>
<dbReference type="Pfam" id="PF06826">
    <property type="entry name" value="Asp-Al_Ex"/>
    <property type="match status" value="2"/>
</dbReference>
<dbReference type="InterPro" id="IPR006037">
    <property type="entry name" value="RCK_C"/>
</dbReference>
<feature type="transmembrane region" description="Helical" evidence="8">
    <location>
        <begin position="166"/>
        <end position="187"/>
    </location>
</feature>
<feature type="transmembrane region" description="Helical" evidence="8">
    <location>
        <begin position="429"/>
        <end position="447"/>
    </location>
</feature>
<evidence type="ECO:0000259" key="9">
    <source>
        <dbReference type="PROSITE" id="PS51202"/>
    </source>
</evidence>
<evidence type="ECO:0000256" key="7">
    <source>
        <dbReference type="ARBA" id="ARBA00023136"/>
    </source>
</evidence>
<dbReference type="Proteomes" id="UP000742460">
    <property type="component" value="Unassembled WGS sequence"/>
</dbReference>
<dbReference type="Gene3D" id="3.30.70.1450">
    <property type="entry name" value="Regulator of K+ conductance, C-terminal domain"/>
    <property type="match status" value="1"/>
</dbReference>
<feature type="transmembrane region" description="Helical" evidence="8">
    <location>
        <begin position="364"/>
        <end position="382"/>
    </location>
</feature>
<dbReference type="InterPro" id="IPR006512">
    <property type="entry name" value="YidE_YbjL"/>
</dbReference>
<evidence type="ECO:0000313" key="10">
    <source>
        <dbReference type="EMBL" id="HJG92602.1"/>
    </source>
</evidence>
<feature type="transmembrane region" description="Helical" evidence="8">
    <location>
        <begin position="459"/>
        <end position="481"/>
    </location>
</feature>
<reference evidence="10" key="2">
    <citation type="submission" date="2021-09" db="EMBL/GenBank/DDBJ databases">
        <authorList>
            <person name="Gilroy R."/>
        </authorList>
    </citation>
    <scope>NUCLEOTIDE SEQUENCE</scope>
    <source>
        <strain evidence="10">ChiGjej5B5-22894</strain>
    </source>
</reference>
<feature type="domain" description="RCK C-terminal" evidence="9">
    <location>
        <begin position="268"/>
        <end position="354"/>
    </location>
</feature>
<feature type="transmembrane region" description="Helical" evidence="8">
    <location>
        <begin position="49"/>
        <end position="68"/>
    </location>
</feature>
<evidence type="ECO:0000256" key="4">
    <source>
        <dbReference type="ARBA" id="ARBA00022475"/>
    </source>
</evidence>
<dbReference type="GO" id="GO:0006813">
    <property type="term" value="P:potassium ion transport"/>
    <property type="evidence" value="ECO:0007669"/>
    <property type="project" value="InterPro"/>
</dbReference>
<protein>
    <submittedName>
        <fullName evidence="10">Transporter</fullName>
    </submittedName>
</protein>
<feature type="transmembrane region" description="Helical" evidence="8">
    <location>
        <begin position="103"/>
        <end position="127"/>
    </location>
</feature>
<sequence length="539" mass="56016">MRAPTRCQAAGPERFTVIAALEGSPLLTLFLVVATGAVLGAIPFGRIRLGAAGALFTGLALSAIAPHLGEGMEIVQTLGLALFVYTVGISAGAAFFGTLNRQLPLLAAATLSTILAAIATLVLGQVLGLARDLSLGLFTGALTAAPALDAAARLTGTGGPSVGYSFGYPIGVIVGIVLVSAVVSRAWPGRKDTPALAGTSLSSTTVRVQRSVNLRDVPQWHEQLVRFSYLRREGRVRVIVPGEDLLEGDEVVAVGMPDQVRAVTDELGETSDQHIAHDRSLVEFTRLTVSNPDLASRSIAELNLPVRFGAVVTRVRRGDLELLARDDLVLEPGDRIAVVVDRRRLDAVHSFLGDSDRKAGELDVLSLGLGLVLGVALGLLSFPMPGGGMFALGPAAGPLLVGMVLGALRRTGPVVWALPGSANRTLRQLGLLLFLAGLGLTAGPEFAQMLASPTAWRAAVLSAVVALLSCLALLIAARWVLDLSAPRAAGAVAGFLGQPAVLEAANAKAADERIEAAYATLFAFSIVVKILLVPVIWNL</sequence>
<dbReference type="PROSITE" id="PS51202">
    <property type="entry name" value="RCK_C"/>
    <property type="match status" value="1"/>
</dbReference>
<organism evidence="10 11">
    <name type="scientific">Brachybacterium massiliense</name>
    <dbReference type="NCBI Taxonomy" id="1755098"/>
    <lineage>
        <taxon>Bacteria</taxon>
        <taxon>Bacillati</taxon>
        <taxon>Actinomycetota</taxon>
        <taxon>Actinomycetes</taxon>
        <taxon>Micrococcales</taxon>
        <taxon>Dermabacteraceae</taxon>
        <taxon>Brachybacterium</taxon>
    </lineage>
</organism>
<dbReference type="SUPFAM" id="SSF116726">
    <property type="entry name" value="TrkA C-terminal domain-like"/>
    <property type="match status" value="1"/>
</dbReference>
<dbReference type="InterPro" id="IPR036721">
    <property type="entry name" value="RCK_C_sf"/>
</dbReference>
<comment type="subcellular location">
    <subcellularLocation>
        <location evidence="1">Cell membrane</location>
        <topology evidence="1">Multi-pass membrane protein</topology>
    </subcellularLocation>
</comment>
<feature type="transmembrane region" description="Helical" evidence="8">
    <location>
        <begin position="516"/>
        <end position="537"/>
    </location>
</feature>
<reference evidence="10" key="1">
    <citation type="journal article" date="2021" name="PeerJ">
        <title>Extensive microbial diversity within the chicken gut microbiome revealed by metagenomics and culture.</title>
        <authorList>
            <person name="Gilroy R."/>
            <person name="Ravi A."/>
            <person name="Getino M."/>
            <person name="Pursley I."/>
            <person name="Horton D.L."/>
            <person name="Alikhan N.F."/>
            <person name="Baker D."/>
            <person name="Gharbi K."/>
            <person name="Hall N."/>
            <person name="Watson M."/>
            <person name="Adriaenssens E.M."/>
            <person name="Foster-Nyarko E."/>
            <person name="Jarju S."/>
            <person name="Secka A."/>
            <person name="Antonio M."/>
            <person name="Oren A."/>
            <person name="Chaudhuri R.R."/>
            <person name="La Ragione R."/>
            <person name="Hildebrand F."/>
            <person name="Pallen M.J."/>
        </authorList>
    </citation>
    <scope>NUCLEOTIDE SEQUENCE</scope>
    <source>
        <strain evidence="10">ChiGjej5B5-22894</strain>
    </source>
</reference>
<keyword evidence="3" id="KW-0813">Transport</keyword>
<feature type="transmembrane region" description="Helical" evidence="8">
    <location>
        <begin position="388"/>
        <end position="408"/>
    </location>
</feature>
<dbReference type="PANTHER" id="PTHR30445">
    <property type="entry name" value="K(+)_H(+) ANTIPORTER SUBUNIT KHTT"/>
    <property type="match status" value="1"/>
</dbReference>
<accession>A0A921SYT7</accession>
<evidence type="ECO:0000256" key="8">
    <source>
        <dbReference type="SAM" id="Phobius"/>
    </source>
</evidence>
<keyword evidence="4" id="KW-1003">Cell membrane</keyword>
<evidence type="ECO:0000313" key="11">
    <source>
        <dbReference type="Proteomes" id="UP000742460"/>
    </source>
</evidence>
<keyword evidence="5 8" id="KW-0812">Transmembrane</keyword>
<keyword evidence="6 8" id="KW-1133">Transmembrane helix</keyword>
<keyword evidence="7 8" id="KW-0472">Membrane</keyword>
<gene>
    <name evidence="10" type="ORF">K8V81_12855</name>
</gene>
<dbReference type="InterPro" id="IPR050144">
    <property type="entry name" value="AAE_transporter"/>
</dbReference>
<feature type="transmembrane region" description="Helical" evidence="8">
    <location>
        <begin position="23"/>
        <end position="42"/>
    </location>
</feature>
<proteinExistence type="inferred from homology"/>
<evidence type="ECO:0000256" key="2">
    <source>
        <dbReference type="ARBA" id="ARBA00009854"/>
    </source>
</evidence>
<dbReference type="GO" id="GO:0008324">
    <property type="term" value="F:monoatomic cation transmembrane transporter activity"/>
    <property type="evidence" value="ECO:0007669"/>
    <property type="project" value="InterPro"/>
</dbReference>
<feature type="transmembrane region" description="Helical" evidence="8">
    <location>
        <begin position="74"/>
        <end position="96"/>
    </location>
</feature>